<comment type="subcellular location">
    <subcellularLocation>
        <location evidence="1">Membrane</location>
    </subcellularLocation>
</comment>
<name>A0A1V9ZCI1_9STRA</name>
<organism evidence="4 5">
    <name type="scientific">Thraustotheca clavata</name>
    <dbReference type="NCBI Taxonomy" id="74557"/>
    <lineage>
        <taxon>Eukaryota</taxon>
        <taxon>Sar</taxon>
        <taxon>Stramenopiles</taxon>
        <taxon>Oomycota</taxon>
        <taxon>Saprolegniomycetes</taxon>
        <taxon>Saprolegniales</taxon>
        <taxon>Achlyaceae</taxon>
        <taxon>Thraustotheca</taxon>
    </lineage>
</organism>
<comment type="caution">
    <text evidence="4">The sequence shown here is derived from an EMBL/GenBank/DDBJ whole genome shotgun (WGS) entry which is preliminary data.</text>
</comment>
<evidence type="ECO:0000259" key="3">
    <source>
        <dbReference type="Pfam" id="PF10256"/>
    </source>
</evidence>
<keyword evidence="5" id="KW-1185">Reference proteome</keyword>
<dbReference type="Proteomes" id="UP000243217">
    <property type="component" value="Unassembled WGS sequence"/>
</dbReference>
<protein>
    <recommendedName>
        <fullName evidence="3">Golgin subfamily A member 7/ERF4 domain-containing protein</fullName>
    </recommendedName>
</protein>
<evidence type="ECO:0000313" key="5">
    <source>
        <dbReference type="Proteomes" id="UP000243217"/>
    </source>
</evidence>
<proteinExistence type="predicted"/>
<keyword evidence="2" id="KW-0472">Membrane</keyword>
<reference evidence="4 5" key="1">
    <citation type="journal article" date="2014" name="Genome Biol. Evol.">
        <title>The secreted proteins of Achlya hypogyna and Thraustotheca clavata identify the ancestral oomycete secretome and reveal gene acquisitions by horizontal gene transfer.</title>
        <authorList>
            <person name="Misner I."/>
            <person name="Blouin N."/>
            <person name="Leonard G."/>
            <person name="Richards T.A."/>
            <person name="Lane C.E."/>
        </authorList>
    </citation>
    <scope>NUCLEOTIDE SEQUENCE [LARGE SCALE GENOMIC DNA]</scope>
    <source>
        <strain evidence="4 5">ATCC 34112</strain>
    </source>
</reference>
<dbReference type="AlphaFoldDB" id="A0A1V9ZCI1"/>
<accession>A0A1V9ZCI1</accession>
<dbReference type="Pfam" id="PF10256">
    <property type="entry name" value="Erf4"/>
    <property type="match status" value="1"/>
</dbReference>
<feature type="domain" description="Golgin subfamily A member 7/ERF4" evidence="3">
    <location>
        <begin position="32"/>
        <end position="127"/>
    </location>
</feature>
<dbReference type="EMBL" id="JNBS01002068">
    <property type="protein sequence ID" value="OQR95637.1"/>
    <property type="molecule type" value="Genomic_DNA"/>
</dbReference>
<evidence type="ECO:0000313" key="4">
    <source>
        <dbReference type="EMBL" id="OQR95637.1"/>
    </source>
</evidence>
<evidence type="ECO:0000256" key="2">
    <source>
        <dbReference type="ARBA" id="ARBA00023136"/>
    </source>
</evidence>
<gene>
    <name evidence="4" type="ORF">THRCLA_22095</name>
</gene>
<dbReference type="GO" id="GO:0016020">
    <property type="term" value="C:membrane"/>
    <property type="evidence" value="ECO:0007669"/>
    <property type="project" value="UniProtKB-SubCell"/>
</dbReference>
<sequence length="141" mass="16037">MSNERLLSDDEDDIVLARLTAEKPITVDGWPVSYTSDFPKSLKGIVPTTEFHTCINAINQTMHDFYPCIPCYGCGYLCCVSTFGLSLLVRQPCTTELERALDAVLKRINNREPLVQRGIVWKLKRPRHAYISWIEICQVAC</sequence>
<dbReference type="InterPro" id="IPR019383">
    <property type="entry name" value="Golgin_A_7/ERF4"/>
</dbReference>
<evidence type="ECO:0000256" key="1">
    <source>
        <dbReference type="ARBA" id="ARBA00004370"/>
    </source>
</evidence>
<dbReference type="OrthoDB" id="67682at2759"/>